<dbReference type="OrthoDB" id="8440781at2"/>
<dbReference type="HOGENOM" id="CLU_521622_0_0_10"/>
<dbReference type="InterPro" id="IPR024079">
    <property type="entry name" value="MetalloPept_cat_dom_sf"/>
</dbReference>
<dbReference type="GO" id="GO:0008237">
    <property type="term" value="F:metallopeptidase activity"/>
    <property type="evidence" value="ECO:0007669"/>
    <property type="project" value="InterPro"/>
</dbReference>
<dbReference type="EMBL" id="LN515532">
    <property type="protein sequence ID" value="CEA15661.1"/>
    <property type="molecule type" value="Genomic_DNA"/>
</dbReference>
<dbReference type="Gene3D" id="2.60.40.10">
    <property type="entry name" value="Immunoglobulins"/>
    <property type="match status" value="1"/>
</dbReference>
<dbReference type="InterPro" id="IPR008964">
    <property type="entry name" value="Invasin/intimin_cell_adhesion"/>
</dbReference>
<dbReference type="PROSITE" id="PS51257">
    <property type="entry name" value="PROKAR_LIPOPROTEIN"/>
    <property type="match status" value="1"/>
</dbReference>
<dbReference type="Proteomes" id="UP000032417">
    <property type="component" value="Chromosome 1"/>
</dbReference>
<reference evidence="2 3" key="1">
    <citation type="submission" date="2014-08" db="EMBL/GenBank/DDBJ databases">
        <authorList>
            <person name="Wibberg D."/>
        </authorList>
    </citation>
    <scope>NUCLEOTIDE SEQUENCE [LARGE SCALE GENOMIC DNA]</scope>
    <source>
        <strain evidence="3">ING2-E5B</strain>
    </source>
</reference>
<dbReference type="Pfam" id="PF09471">
    <property type="entry name" value="Peptidase_M64"/>
    <property type="match status" value="1"/>
</dbReference>
<sequence length="522" mass="58664">MKLQLLFLSVLILFLVLVTSCEKDEKFFRVTDISINTNNIIVAEGDTLTLNAMIIPSNASNKSLNWKSSNDNIVTIDNNGLLNAKNVGEATITVSSHDGNVSKIINIQVVENWISLSRNIIETSLNGGSYQVKLTASSSWTIVSSPQWVTTSLLSGSATGSDSVELVVDVSLFTGTSLNRSGDVIFKLNNRNYADTLRINQINYQLSDGEYVKIQSSTAGDGIDIVFLGDGYTVADIISGKFEDNLLEAIDHFFDIEPYRTYRNYFDVYIVYAYSEESGISDIQRTRKTKFSAKFESATSTRMSIDHTSVFEYAQKVPLSSDLSETQIAVIANSTRYGGTNWSYSNGMSISVVPVSNFNYPNDFRGVVQHEIGGHGFGQLADEYTENNSTIPQSEKEDLLKWQQWGFFENVDLTDRVEDILWSHLINDPDYSYVGVYEGGFYYSKGVWRSEPVSLMNNNIRYINAQGREQIVMRIKELAGETYSFEEFKQKDVRETQSLTRSAVIYDNEEFRLPPPILIEVN</sequence>
<keyword evidence="3" id="KW-1185">Reference proteome</keyword>
<dbReference type="SMART" id="SM00635">
    <property type="entry name" value="BID_2"/>
    <property type="match status" value="1"/>
</dbReference>
<dbReference type="SUPFAM" id="SSF49373">
    <property type="entry name" value="Invasin/intimin cell-adhesion fragments"/>
    <property type="match status" value="1"/>
</dbReference>
<organism evidence="2 3">
    <name type="scientific">Fermentimonas caenicola</name>
    <dbReference type="NCBI Taxonomy" id="1562970"/>
    <lineage>
        <taxon>Bacteria</taxon>
        <taxon>Pseudomonadati</taxon>
        <taxon>Bacteroidota</taxon>
        <taxon>Bacteroidia</taxon>
        <taxon>Bacteroidales</taxon>
        <taxon>Dysgonomonadaceae</taxon>
        <taxon>Fermentimonas</taxon>
    </lineage>
</organism>
<evidence type="ECO:0000259" key="1">
    <source>
        <dbReference type="SMART" id="SM00635"/>
    </source>
</evidence>
<dbReference type="Pfam" id="PF02368">
    <property type="entry name" value="Big_2"/>
    <property type="match status" value="1"/>
</dbReference>
<protein>
    <submittedName>
        <fullName evidence="2">Putative secreted protein</fullName>
    </submittedName>
</protein>
<dbReference type="Gene3D" id="3.40.390.10">
    <property type="entry name" value="Collagenase (Catalytic Domain)"/>
    <property type="match status" value="1"/>
</dbReference>
<name>A0A098BZR3_9BACT</name>
<proteinExistence type="predicted"/>
<dbReference type="InterPro" id="IPR019026">
    <property type="entry name" value="Peptidase_M64_IgA"/>
</dbReference>
<evidence type="ECO:0000313" key="3">
    <source>
        <dbReference type="Proteomes" id="UP000032417"/>
    </source>
</evidence>
<dbReference type="InterPro" id="IPR003343">
    <property type="entry name" value="Big_2"/>
</dbReference>
<dbReference type="AlphaFoldDB" id="A0A098BZR3"/>
<evidence type="ECO:0000313" key="2">
    <source>
        <dbReference type="EMBL" id="CEA15661.1"/>
    </source>
</evidence>
<feature type="domain" description="BIG2" evidence="1">
    <location>
        <begin position="29"/>
        <end position="106"/>
    </location>
</feature>
<dbReference type="KEGG" id="pbt:ING2E5B_0899"/>
<dbReference type="InterPro" id="IPR013783">
    <property type="entry name" value="Ig-like_fold"/>
</dbReference>
<gene>
    <name evidence="2" type="ORF">ING2E5B_0899</name>
</gene>
<dbReference type="Gene3D" id="2.60.40.1080">
    <property type="match status" value="1"/>
</dbReference>
<accession>A0A098BZR3</accession>